<accession>A0A1B9XZ79</accession>
<dbReference type="STRING" id="447689.BA195_07940"/>
<organism evidence="2 3">
    <name type="scientific">Tenacibaculum soleae</name>
    <dbReference type="NCBI Taxonomy" id="447689"/>
    <lineage>
        <taxon>Bacteria</taxon>
        <taxon>Pseudomonadati</taxon>
        <taxon>Bacteroidota</taxon>
        <taxon>Flavobacteriia</taxon>
        <taxon>Flavobacteriales</taxon>
        <taxon>Flavobacteriaceae</taxon>
        <taxon>Tenacibaculum</taxon>
    </lineage>
</organism>
<dbReference type="EMBL" id="MAKX01000002">
    <property type="protein sequence ID" value="OCK42829.1"/>
    <property type="molecule type" value="Genomic_DNA"/>
</dbReference>
<feature type="domain" description="Polymerase/histidinol phosphatase N-terminal" evidence="1">
    <location>
        <begin position="23"/>
        <end position="94"/>
    </location>
</feature>
<dbReference type="Proteomes" id="UP000093186">
    <property type="component" value="Unassembled WGS sequence"/>
</dbReference>
<name>A0A1B9XZ79_9FLAO</name>
<dbReference type="SUPFAM" id="SSF52540">
    <property type="entry name" value="P-loop containing nucleoside triphosphate hydrolases"/>
    <property type="match status" value="1"/>
</dbReference>
<dbReference type="InterPro" id="IPR054787">
    <property type="entry name" value="TrlF_ATPase"/>
</dbReference>
<dbReference type="InterPro" id="IPR016195">
    <property type="entry name" value="Pol/histidinol_Pase-like"/>
</dbReference>
<comment type="caution">
    <text evidence="2">The sequence shown here is derived from an EMBL/GenBank/DDBJ whole genome shotgun (WGS) entry which is preliminary data.</text>
</comment>
<proteinExistence type="predicted"/>
<dbReference type="NCBIfam" id="NF045780">
    <property type="entry name" value="TrlF_fam_ATP"/>
    <property type="match status" value="1"/>
</dbReference>
<protein>
    <recommendedName>
        <fullName evidence="1">Polymerase/histidinol phosphatase N-terminal domain-containing protein</fullName>
    </recommendedName>
</protein>
<keyword evidence="3" id="KW-1185">Reference proteome</keyword>
<dbReference type="SMART" id="SM00481">
    <property type="entry name" value="POLIIIAc"/>
    <property type="match status" value="1"/>
</dbReference>
<gene>
    <name evidence="2" type="ORF">BA195_07940</name>
</gene>
<dbReference type="Gene3D" id="3.20.20.140">
    <property type="entry name" value="Metal-dependent hydrolases"/>
    <property type="match status" value="1"/>
</dbReference>
<dbReference type="AlphaFoldDB" id="A0A1B9XZ79"/>
<dbReference type="SUPFAM" id="SSF89550">
    <property type="entry name" value="PHP domain-like"/>
    <property type="match status" value="1"/>
</dbReference>
<evidence type="ECO:0000313" key="3">
    <source>
        <dbReference type="Proteomes" id="UP000093186"/>
    </source>
</evidence>
<sequence length="871" mass="101152">MSWQQAKKETMKEIQRGSEWRKWDLHFHTPTSYDYQDKSVTNQEIIDGLYEKNISVVAITDHHTIDIERIKELQKLGKEKNITVLPGIEFLAELRDREPIHYIGIFSESANLELIWGQLENKTDLLKIKSESKKHNEVYCVLKDTSELIKELGGIVTIHAGTKTNSIENITNSLSHSIAQKTDIAKLVDFYELGKVEDKEGYLDIVFPHIKKHIPMIIASDNHNIKKYVLKENCWIKADKTFEGLKQVIYEPSERVRIQANKPQEKSGYQAIDNITINHSDFAPISLYLNQNLNTIIGGRSTGKSILLGSIAKKLNTDKEVKFENEEYSNYISQIVSNLSVTWKDGEKNNDRNIEYFPQSYMYHLAKNKNNDLDKLIEEIITQNEDKKNEIELYNSFSKSNHSKINEKINKLYLTINDFSKLLKEKKELGDEEGINKEKLKLTANLEGLKAKIEISEEDTIKYKALVSKFNDNTNKITSTESEILKLFLIKDKKIYNENLEFDFVKLLEPTKSSVNEVFNNLKTEFQTAWSSKIEELIKSLKDEIITIKSSNEEITKDPIYLKGSSVFDNNKQYKEIESKLKIQTDKIFEIEKLKKQEKALKEQYKQIKESVKTDFREYHNKIILIKEKLSIKSDKLEIKATANLNINKYRQILTSSINQQSQQGQEIVKQKIDTFEDFFTSVFELFELLLFNKITLKGSYNNVNLSLKILCTNFFKISYDIIYEDIFKHMSEGKKAFVVLRLLLDFSNKDCPIFIDQPEDDLDNRAIYNELVTYIKNKKRHRQIIIVTHNPNIVVGSDSELVVVSNQHGNDSKNTSEYKFDYVSGSLESSKNKDDSVEEILYSQGIKQHVCEILEGGFEAFKKRELKYTL</sequence>
<reference evidence="2 3" key="1">
    <citation type="submission" date="2016-06" db="EMBL/GenBank/DDBJ databases">
        <title>Draft Genome Sequence of Tenacibaculum soleae UCD-KL19.</title>
        <authorList>
            <person name="Eisen J.A."/>
            <person name="Coil D.A."/>
            <person name="Lujan K.M."/>
        </authorList>
    </citation>
    <scope>NUCLEOTIDE SEQUENCE [LARGE SCALE GENOMIC DNA]</scope>
    <source>
        <strain evidence="2 3">UCD-KL19</strain>
    </source>
</reference>
<dbReference type="InterPro" id="IPR003141">
    <property type="entry name" value="Pol/His_phosphatase_N"/>
</dbReference>
<evidence type="ECO:0000259" key="1">
    <source>
        <dbReference type="SMART" id="SM00481"/>
    </source>
</evidence>
<dbReference type="InterPro" id="IPR027417">
    <property type="entry name" value="P-loop_NTPase"/>
</dbReference>
<dbReference type="OrthoDB" id="9791620at2"/>
<dbReference type="RefSeq" id="WP_068704247.1">
    <property type="nucleotide sequence ID" value="NZ_MAKX01000002.1"/>
</dbReference>
<evidence type="ECO:0000313" key="2">
    <source>
        <dbReference type="EMBL" id="OCK42829.1"/>
    </source>
</evidence>
<dbReference type="Gene3D" id="3.40.50.300">
    <property type="entry name" value="P-loop containing nucleotide triphosphate hydrolases"/>
    <property type="match status" value="1"/>
</dbReference>